<dbReference type="AlphaFoldDB" id="A0A8T8E220"/>
<dbReference type="EMBL" id="CP069188">
    <property type="protein sequence ID" value="QRV15546.1"/>
    <property type="molecule type" value="Genomic_DNA"/>
</dbReference>
<dbReference type="GeneID" id="62873694"/>
<feature type="transmembrane region" description="Helical" evidence="1">
    <location>
        <begin position="47"/>
        <end position="70"/>
    </location>
</feature>
<protein>
    <submittedName>
        <fullName evidence="2">Uncharacterized protein</fullName>
    </submittedName>
</protein>
<dbReference type="KEGG" id="hsal:JMJ58_01180"/>
<evidence type="ECO:0000313" key="2">
    <source>
        <dbReference type="EMBL" id="QRV15546.1"/>
    </source>
</evidence>
<keyword evidence="1" id="KW-0812">Transmembrane</keyword>
<evidence type="ECO:0000256" key="1">
    <source>
        <dbReference type="SAM" id="Phobius"/>
    </source>
</evidence>
<dbReference type="RefSeq" id="WP_204748049.1">
    <property type="nucleotide sequence ID" value="NZ_CP069188.1"/>
</dbReference>
<keyword evidence="3" id="KW-1185">Reference proteome</keyword>
<proteinExistence type="predicted"/>
<reference evidence="2 3" key="1">
    <citation type="submission" date="2021-01" db="EMBL/GenBank/DDBJ databases">
        <title>Genome Sequence and Methylation Pattern of Haloterrigena salifodinae BOL5-1, An Extremely Halophilic Archaeon from a Bolivian Salt Mine.</title>
        <authorList>
            <person name="DasSarma P."/>
            <person name="Anton B.P."/>
            <person name="DasSarma S.L."/>
            <person name="von Ehrenheim H.A.L."/>
            <person name="Martinez F.L."/>
            <person name="Guzman D."/>
            <person name="Roberts R.J."/>
            <person name="DasSarma S."/>
        </authorList>
    </citation>
    <scope>NUCLEOTIDE SEQUENCE [LARGE SCALE GENOMIC DNA]</scope>
    <source>
        <strain evidence="2 3">BOL5-1</strain>
    </source>
</reference>
<organism evidence="2 3">
    <name type="scientific">Haloterrigena salifodinae</name>
    <dbReference type="NCBI Taxonomy" id="2675099"/>
    <lineage>
        <taxon>Archaea</taxon>
        <taxon>Methanobacteriati</taxon>
        <taxon>Methanobacteriota</taxon>
        <taxon>Stenosarchaea group</taxon>
        <taxon>Halobacteria</taxon>
        <taxon>Halobacteriales</taxon>
        <taxon>Natrialbaceae</taxon>
        <taxon>Haloterrigena</taxon>
    </lineage>
</organism>
<name>A0A8T8E220_9EURY</name>
<keyword evidence="1" id="KW-0472">Membrane</keyword>
<dbReference type="Proteomes" id="UP000637819">
    <property type="component" value="Chromosome"/>
</dbReference>
<feature type="transmembrane region" description="Helical" evidence="1">
    <location>
        <begin position="12"/>
        <end position="35"/>
    </location>
</feature>
<evidence type="ECO:0000313" key="3">
    <source>
        <dbReference type="Proteomes" id="UP000637819"/>
    </source>
</evidence>
<keyword evidence="1" id="KW-1133">Transmembrane helix</keyword>
<sequence>MERVSAFVGVAYGFSLLGYLVAVLGFGLLVSALGAGFLTGGQSDGSFVIGGFIFLLGAGSTVAGLLGMLYKVIADGVAAGIENAVATPASRPARESDDGSPRSQ</sequence>
<gene>
    <name evidence="2" type="ORF">JMJ58_01180</name>
</gene>
<accession>A0A8T8E220</accession>